<dbReference type="EMBL" id="FNEM01000016">
    <property type="protein sequence ID" value="SDJ96407.1"/>
    <property type="molecule type" value="Genomic_DNA"/>
</dbReference>
<dbReference type="Pfam" id="PF01368">
    <property type="entry name" value="DHH"/>
    <property type="match status" value="1"/>
</dbReference>
<dbReference type="OrthoDB" id="9766150at2"/>
<evidence type="ECO:0000256" key="7">
    <source>
        <dbReference type="ARBA" id="ARBA00047820"/>
    </source>
</evidence>
<evidence type="ECO:0000313" key="10">
    <source>
        <dbReference type="Proteomes" id="UP000199527"/>
    </source>
</evidence>
<dbReference type="NCBIfam" id="NF003877">
    <property type="entry name" value="PRK05427.1"/>
    <property type="match status" value="1"/>
</dbReference>
<feature type="domain" description="DHHA2" evidence="8">
    <location>
        <begin position="178"/>
        <end position="299"/>
    </location>
</feature>
<proteinExistence type="predicted"/>
<dbReference type="Pfam" id="PF02833">
    <property type="entry name" value="DHHA2"/>
    <property type="match status" value="1"/>
</dbReference>
<dbReference type="InterPro" id="IPR038222">
    <property type="entry name" value="DHHA2_dom_sf"/>
</dbReference>
<dbReference type="AlphaFoldDB" id="A0A1G8Y100"/>
<dbReference type="SMART" id="SM01131">
    <property type="entry name" value="DHHA2"/>
    <property type="match status" value="1"/>
</dbReference>
<dbReference type="GO" id="GO:0005737">
    <property type="term" value="C:cytoplasm"/>
    <property type="evidence" value="ECO:0007669"/>
    <property type="project" value="InterPro"/>
</dbReference>
<dbReference type="EC" id="3.6.1.1" evidence="2"/>
<evidence type="ECO:0000259" key="8">
    <source>
        <dbReference type="SMART" id="SM01131"/>
    </source>
</evidence>
<accession>A0A1G8Y100</accession>
<evidence type="ECO:0000256" key="1">
    <source>
        <dbReference type="ARBA" id="ARBA00001936"/>
    </source>
</evidence>
<gene>
    <name evidence="9" type="ORF">SAMN04488540_11664</name>
</gene>
<evidence type="ECO:0000256" key="4">
    <source>
        <dbReference type="ARBA" id="ARBA00022801"/>
    </source>
</evidence>
<dbReference type="InterPro" id="IPR038763">
    <property type="entry name" value="DHH_sf"/>
</dbReference>
<organism evidence="9 10">
    <name type="scientific">Ferrimonas sediminum</name>
    <dbReference type="NCBI Taxonomy" id="718193"/>
    <lineage>
        <taxon>Bacteria</taxon>
        <taxon>Pseudomonadati</taxon>
        <taxon>Pseudomonadota</taxon>
        <taxon>Gammaproteobacteria</taxon>
        <taxon>Alteromonadales</taxon>
        <taxon>Ferrimonadaceae</taxon>
        <taxon>Ferrimonas</taxon>
    </lineage>
</organism>
<keyword evidence="5" id="KW-0464">Manganese</keyword>
<reference evidence="10" key="1">
    <citation type="submission" date="2016-10" db="EMBL/GenBank/DDBJ databases">
        <authorList>
            <person name="Varghese N."/>
            <person name="Submissions S."/>
        </authorList>
    </citation>
    <scope>NUCLEOTIDE SEQUENCE [LARGE SCALE GENOMIC DNA]</scope>
    <source>
        <strain evidence="10">DSM 23317</strain>
    </source>
</reference>
<dbReference type="PANTHER" id="PTHR12112:SF22">
    <property type="entry name" value="MANGANESE-DEPENDENT INORGANIC PYROPHOSPHATASE-RELATED"/>
    <property type="match status" value="1"/>
</dbReference>
<keyword evidence="4" id="KW-0378">Hydrolase</keyword>
<dbReference type="FunFam" id="3.90.1640.10:FF:000001">
    <property type="entry name" value="Probable manganese-dependent inorganic pyrophosphatase"/>
    <property type="match status" value="1"/>
</dbReference>
<keyword evidence="10" id="KW-1185">Reference proteome</keyword>
<evidence type="ECO:0000256" key="3">
    <source>
        <dbReference type="ARBA" id="ARBA00022723"/>
    </source>
</evidence>
<dbReference type="GO" id="GO:0046872">
    <property type="term" value="F:metal ion binding"/>
    <property type="evidence" value="ECO:0007669"/>
    <property type="project" value="UniProtKB-KW"/>
</dbReference>
<dbReference type="Gene3D" id="3.90.1640.10">
    <property type="entry name" value="inorganic pyrophosphatase (n-terminal core)"/>
    <property type="match status" value="1"/>
</dbReference>
<dbReference type="Proteomes" id="UP000199527">
    <property type="component" value="Unassembled WGS sequence"/>
</dbReference>
<protein>
    <recommendedName>
        <fullName evidence="2">inorganic diphosphatase</fullName>
        <ecNumber evidence="2">3.6.1.1</ecNumber>
    </recommendedName>
    <alternativeName>
        <fullName evidence="6">Pyrophosphate phospho-hydrolase</fullName>
    </alternativeName>
</protein>
<name>A0A1G8Y100_9GAMM</name>
<evidence type="ECO:0000256" key="5">
    <source>
        <dbReference type="ARBA" id="ARBA00023211"/>
    </source>
</evidence>
<dbReference type="RefSeq" id="WP_090367197.1">
    <property type="nucleotide sequence ID" value="NZ_FNEM01000016.1"/>
</dbReference>
<comment type="catalytic activity">
    <reaction evidence="7">
        <text>diphosphate + H2O = 2 phosphate + H(+)</text>
        <dbReference type="Rhea" id="RHEA:24576"/>
        <dbReference type="ChEBI" id="CHEBI:15377"/>
        <dbReference type="ChEBI" id="CHEBI:15378"/>
        <dbReference type="ChEBI" id="CHEBI:33019"/>
        <dbReference type="ChEBI" id="CHEBI:43474"/>
        <dbReference type="EC" id="3.6.1.1"/>
    </reaction>
</comment>
<dbReference type="InterPro" id="IPR001667">
    <property type="entry name" value="DDH_dom"/>
</dbReference>
<keyword evidence="3" id="KW-0479">Metal-binding</keyword>
<comment type="cofactor">
    <cofactor evidence="1">
        <name>Mn(2+)</name>
        <dbReference type="ChEBI" id="CHEBI:29035"/>
    </cofactor>
</comment>
<dbReference type="PANTHER" id="PTHR12112">
    <property type="entry name" value="BNIP - RELATED"/>
    <property type="match status" value="1"/>
</dbReference>
<sequence length="301" mass="32444">MINVFGHKSPDSDCVCSAVIATHWLGARGKQATPFRLGEISRETQFIFDFAGVEVPPLLEKPLKGEQVYLVDYSEAEQAPDDINDADLVGIVDHHRLGTLTSAAPLEAWLMPLGSSASVLFELCGIHKVEIPQPMARLMIGALLSDTVGLKSPTTTERDAEIVELLAPLAGIEVEPFLADLLAAKTNVEGLSTEALLDKDVKGYEIAGKSTNLGQLELADYGQVEHELANLQALMDQRVAEKGLDLIALMLTNIRTEETTLMVAGPLADTITAANNGSLVFEGFLSRKKQMLPWVTQVLAG</sequence>
<dbReference type="GO" id="GO:0004427">
    <property type="term" value="F:inorganic diphosphate phosphatase activity"/>
    <property type="evidence" value="ECO:0007669"/>
    <property type="project" value="UniProtKB-EC"/>
</dbReference>
<evidence type="ECO:0000256" key="2">
    <source>
        <dbReference type="ARBA" id="ARBA00012146"/>
    </source>
</evidence>
<dbReference type="Gene3D" id="3.10.310.20">
    <property type="entry name" value="DHHA2 domain"/>
    <property type="match status" value="1"/>
</dbReference>
<dbReference type="InterPro" id="IPR004097">
    <property type="entry name" value="DHHA2"/>
</dbReference>
<evidence type="ECO:0000313" key="9">
    <source>
        <dbReference type="EMBL" id="SDJ96407.1"/>
    </source>
</evidence>
<evidence type="ECO:0000256" key="6">
    <source>
        <dbReference type="ARBA" id="ARBA00032535"/>
    </source>
</evidence>
<dbReference type="SUPFAM" id="SSF64182">
    <property type="entry name" value="DHH phosphoesterases"/>
    <property type="match status" value="1"/>
</dbReference>